<proteinExistence type="predicted"/>
<name>A0A2P5TIH1_9GAMM</name>
<dbReference type="Proteomes" id="UP000242231">
    <property type="component" value="Unassembled WGS sequence"/>
</dbReference>
<protein>
    <recommendedName>
        <fullName evidence="3">PD(D/E)XK endonuclease domain-containing protein</fullName>
    </recommendedName>
</protein>
<accession>A0A2P5TIH1</accession>
<dbReference type="OrthoDB" id="5917942at2"/>
<evidence type="ECO:0000313" key="1">
    <source>
        <dbReference type="EMBL" id="PPL14468.1"/>
    </source>
</evidence>
<dbReference type="EMBL" id="MPZM01000062">
    <property type="protein sequence ID" value="PPL14468.1"/>
    <property type="molecule type" value="Genomic_DNA"/>
</dbReference>
<sequence>MTIKHSENSSYREKLVEHLFVGELLKLSWQSRDCALEIASPEVDNSGYDLIAEQNGIVRHIQLKASYIGGKTARQKVHTKLAVKPSGCVVWIYFNESTLELGPFLFFGGKPGEPLPSLEGMKIAKHTKGDQDGFKAERPNIRELNKGHFTALSSVKEIYAVLFGNAV</sequence>
<dbReference type="AlphaFoldDB" id="A0A2P5TIH1"/>
<evidence type="ECO:0000313" key="2">
    <source>
        <dbReference type="Proteomes" id="UP000242231"/>
    </source>
</evidence>
<comment type="caution">
    <text evidence="1">The sequence shown here is derived from an EMBL/GenBank/DDBJ whole genome shotgun (WGS) entry which is preliminary data.</text>
</comment>
<evidence type="ECO:0008006" key="3">
    <source>
        <dbReference type="Google" id="ProtNLM"/>
    </source>
</evidence>
<gene>
    <name evidence="1" type="ORF">UN63_15640</name>
</gene>
<keyword evidence="2" id="KW-1185">Reference proteome</keyword>
<dbReference type="RefSeq" id="WP_104488343.1">
    <property type="nucleotide sequence ID" value="NZ_BMYB01000005.1"/>
</dbReference>
<organism evidence="1 2">
    <name type="scientific">Oceanisphaera arctica</name>
    <dbReference type="NCBI Taxonomy" id="641510"/>
    <lineage>
        <taxon>Bacteria</taxon>
        <taxon>Pseudomonadati</taxon>
        <taxon>Pseudomonadota</taxon>
        <taxon>Gammaproteobacteria</taxon>
        <taxon>Aeromonadales</taxon>
        <taxon>Aeromonadaceae</taxon>
        <taxon>Oceanisphaera</taxon>
    </lineage>
</organism>
<reference evidence="2" key="1">
    <citation type="submission" date="2016-11" db="EMBL/GenBank/DDBJ databases">
        <authorList>
            <person name="Sisinthy S."/>
            <person name="Ara S."/>
            <person name="Gundlapally S.R."/>
        </authorList>
    </citation>
    <scope>NUCLEOTIDE SEQUENCE [LARGE SCALE GENOMIC DNA]</scope>
    <source>
        <strain evidence="2">V1-41</strain>
    </source>
</reference>